<dbReference type="GO" id="GO:0005743">
    <property type="term" value="C:mitochondrial inner membrane"/>
    <property type="evidence" value="ECO:0007669"/>
    <property type="project" value="UniProtKB-SubCell"/>
</dbReference>
<name>A0A0L0RZ09_ALLM3</name>
<evidence type="ECO:0000313" key="11">
    <source>
        <dbReference type="Proteomes" id="UP000054350"/>
    </source>
</evidence>
<dbReference type="Proteomes" id="UP000054350">
    <property type="component" value="Unassembled WGS sequence"/>
</dbReference>
<dbReference type="GO" id="GO:0045275">
    <property type="term" value="C:respiratory chain complex III"/>
    <property type="evidence" value="ECO:0007669"/>
    <property type="project" value="InterPro"/>
</dbReference>
<keyword evidence="3 9" id="KW-0813">Transport</keyword>
<dbReference type="InterPro" id="IPR003197">
    <property type="entry name" value="QCR7"/>
</dbReference>
<proteinExistence type="inferred from homology"/>
<comment type="similarity">
    <text evidence="2 9">Belongs to the UQCRB/QCR7 family.</text>
</comment>
<protein>
    <recommendedName>
        <fullName evidence="9">Cytochrome b-c1 complex subunit 7</fullName>
    </recommendedName>
</protein>
<keyword evidence="8 9" id="KW-0472">Membrane</keyword>
<dbReference type="OMA" id="PLAQWYT"/>
<dbReference type="SUPFAM" id="SSF81524">
    <property type="entry name" value="14 kDa protein of cytochrome bc1 complex (Ubiquinol-cytochrome c reductase)"/>
    <property type="match status" value="1"/>
</dbReference>
<dbReference type="PANTHER" id="PTHR12022:SF0">
    <property type="entry name" value="CYTOCHROME B-C1 COMPLEX SUBUNIT 7"/>
    <property type="match status" value="1"/>
</dbReference>
<gene>
    <name evidence="10" type="ORF">AMAG_01454</name>
</gene>
<dbReference type="PIRSF" id="PIRSF000022">
    <property type="entry name" value="Bc1_14K"/>
    <property type="match status" value="1"/>
</dbReference>
<dbReference type="AlphaFoldDB" id="A0A0L0RZ09"/>
<evidence type="ECO:0000313" key="10">
    <source>
        <dbReference type="EMBL" id="KNE55563.1"/>
    </source>
</evidence>
<evidence type="ECO:0000256" key="9">
    <source>
        <dbReference type="PIRNR" id="PIRNR000022"/>
    </source>
</evidence>
<keyword evidence="5 9" id="KW-0999">Mitochondrion inner membrane</keyword>
<dbReference type="OrthoDB" id="425749at2759"/>
<dbReference type="FunFam" id="1.10.1090.10:FF:000001">
    <property type="entry name" value="Cytochrome b-c1 complex subunit 7"/>
    <property type="match status" value="1"/>
</dbReference>
<evidence type="ECO:0000256" key="1">
    <source>
        <dbReference type="ARBA" id="ARBA00004443"/>
    </source>
</evidence>
<dbReference type="STRING" id="578462.A0A0L0RZ09"/>
<dbReference type="InterPro" id="IPR036544">
    <property type="entry name" value="QCR7_sf"/>
</dbReference>
<evidence type="ECO:0000256" key="7">
    <source>
        <dbReference type="ARBA" id="ARBA00023128"/>
    </source>
</evidence>
<evidence type="ECO:0000256" key="2">
    <source>
        <dbReference type="ARBA" id="ARBA00008554"/>
    </source>
</evidence>
<reference evidence="10 11" key="1">
    <citation type="submission" date="2009-11" db="EMBL/GenBank/DDBJ databases">
        <title>Annotation of Allomyces macrogynus ATCC 38327.</title>
        <authorList>
            <consortium name="The Broad Institute Genome Sequencing Platform"/>
            <person name="Russ C."/>
            <person name="Cuomo C."/>
            <person name="Burger G."/>
            <person name="Gray M.W."/>
            <person name="Holland P.W.H."/>
            <person name="King N."/>
            <person name="Lang F.B.F."/>
            <person name="Roger A.J."/>
            <person name="Ruiz-Trillo I."/>
            <person name="Young S.K."/>
            <person name="Zeng Q."/>
            <person name="Gargeya S."/>
            <person name="Fitzgerald M."/>
            <person name="Haas B."/>
            <person name="Abouelleil A."/>
            <person name="Alvarado L."/>
            <person name="Arachchi H.M."/>
            <person name="Berlin A."/>
            <person name="Chapman S.B."/>
            <person name="Gearin G."/>
            <person name="Goldberg J."/>
            <person name="Griggs A."/>
            <person name="Gujja S."/>
            <person name="Hansen M."/>
            <person name="Heiman D."/>
            <person name="Howarth C."/>
            <person name="Larimer J."/>
            <person name="Lui A."/>
            <person name="MacDonald P.J.P."/>
            <person name="McCowen C."/>
            <person name="Montmayeur A."/>
            <person name="Murphy C."/>
            <person name="Neiman D."/>
            <person name="Pearson M."/>
            <person name="Priest M."/>
            <person name="Roberts A."/>
            <person name="Saif S."/>
            <person name="Shea T."/>
            <person name="Sisk P."/>
            <person name="Stolte C."/>
            <person name="Sykes S."/>
            <person name="Wortman J."/>
            <person name="Nusbaum C."/>
            <person name="Birren B."/>
        </authorList>
    </citation>
    <scope>NUCLEOTIDE SEQUENCE [LARGE SCALE GENOMIC DNA]</scope>
    <source>
        <strain evidence="10 11">ATCC 38327</strain>
    </source>
</reference>
<keyword evidence="4 9" id="KW-0679">Respiratory chain</keyword>
<dbReference type="Gene3D" id="1.10.1090.10">
    <property type="entry name" value="Cytochrome b-c1 complex subunit 7"/>
    <property type="match status" value="1"/>
</dbReference>
<reference evidence="11" key="2">
    <citation type="submission" date="2009-11" db="EMBL/GenBank/DDBJ databases">
        <title>The Genome Sequence of Allomyces macrogynus strain ATCC 38327.</title>
        <authorList>
            <consortium name="The Broad Institute Genome Sequencing Platform"/>
            <person name="Russ C."/>
            <person name="Cuomo C."/>
            <person name="Shea T."/>
            <person name="Young S.K."/>
            <person name="Zeng Q."/>
            <person name="Koehrsen M."/>
            <person name="Haas B."/>
            <person name="Borodovsky M."/>
            <person name="Guigo R."/>
            <person name="Alvarado L."/>
            <person name="Berlin A."/>
            <person name="Borenstein D."/>
            <person name="Chen Z."/>
            <person name="Engels R."/>
            <person name="Freedman E."/>
            <person name="Gellesch M."/>
            <person name="Goldberg J."/>
            <person name="Griggs A."/>
            <person name="Gujja S."/>
            <person name="Heiman D."/>
            <person name="Hepburn T."/>
            <person name="Howarth C."/>
            <person name="Jen D."/>
            <person name="Larson L."/>
            <person name="Lewis B."/>
            <person name="Mehta T."/>
            <person name="Park D."/>
            <person name="Pearson M."/>
            <person name="Roberts A."/>
            <person name="Saif S."/>
            <person name="Shenoy N."/>
            <person name="Sisk P."/>
            <person name="Stolte C."/>
            <person name="Sykes S."/>
            <person name="Walk T."/>
            <person name="White J."/>
            <person name="Yandava C."/>
            <person name="Burger G."/>
            <person name="Gray M.W."/>
            <person name="Holland P.W.H."/>
            <person name="King N."/>
            <person name="Lang F.B.F."/>
            <person name="Roger A.J."/>
            <person name="Ruiz-Trillo I."/>
            <person name="Lander E."/>
            <person name="Nusbaum C."/>
        </authorList>
    </citation>
    <scope>NUCLEOTIDE SEQUENCE [LARGE SCALE GENOMIC DNA]</scope>
    <source>
        <strain evidence="11">ATCC 38327</strain>
    </source>
</reference>
<dbReference type="eggNOG" id="KOG3440">
    <property type="taxonomic scope" value="Eukaryota"/>
</dbReference>
<keyword evidence="11" id="KW-1185">Reference proteome</keyword>
<comment type="subcellular location">
    <subcellularLocation>
        <location evidence="1">Mitochondrion inner membrane</location>
        <topology evidence="1">Peripheral membrane protein</topology>
        <orientation evidence="1">Matrix side</orientation>
    </subcellularLocation>
</comment>
<organism evidence="10 11">
    <name type="scientific">Allomyces macrogynus (strain ATCC 38327)</name>
    <name type="common">Allomyces javanicus var. macrogynus</name>
    <dbReference type="NCBI Taxonomy" id="578462"/>
    <lineage>
        <taxon>Eukaryota</taxon>
        <taxon>Fungi</taxon>
        <taxon>Fungi incertae sedis</taxon>
        <taxon>Blastocladiomycota</taxon>
        <taxon>Blastocladiomycetes</taxon>
        <taxon>Blastocladiales</taxon>
        <taxon>Blastocladiaceae</taxon>
        <taxon>Allomyces</taxon>
    </lineage>
</organism>
<dbReference type="EMBL" id="GG745329">
    <property type="protein sequence ID" value="KNE55563.1"/>
    <property type="molecule type" value="Genomic_DNA"/>
</dbReference>
<keyword evidence="6 9" id="KW-0249">Electron transport</keyword>
<accession>A0A0L0RZ09</accession>
<keyword evidence="7 9" id="KW-0496">Mitochondrion</keyword>
<dbReference type="PANTHER" id="PTHR12022">
    <property type="entry name" value="UBIQUINOL-CYTOCHROME C REDUCTASE COMPLEX 14 KD PROTEIN"/>
    <property type="match status" value="1"/>
</dbReference>
<dbReference type="GO" id="GO:0006122">
    <property type="term" value="P:mitochondrial electron transport, ubiquinol to cytochrome c"/>
    <property type="evidence" value="ECO:0007669"/>
    <property type="project" value="InterPro"/>
</dbReference>
<evidence type="ECO:0000256" key="3">
    <source>
        <dbReference type="ARBA" id="ARBA00022448"/>
    </source>
</evidence>
<dbReference type="VEuPathDB" id="FungiDB:AMAG_01454"/>
<evidence type="ECO:0000256" key="8">
    <source>
        <dbReference type="ARBA" id="ARBA00023136"/>
    </source>
</evidence>
<evidence type="ECO:0000256" key="4">
    <source>
        <dbReference type="ARBA" id="ARBA00022660"/>
    </source>
</evidence>
<dbReference type="Pfam" id="PF02271">
    <property type="entry name" value="UCR_14kD"/>
    <property type="match status" value="1"/>
</dbReference>
<comment type="function">
    <text evidence="9">Component of the ubiquinol-cytochrome c oxidoreductase, a multisubunit transmembrane complex that is part of the mitochondrial electron transport chain which drives oxidative phosphorylation.</text>
</comment>
<sequence length="127" mass="14623">MNLSLATYESLAQTIKSSRVLSAIVKPLANWQANAAGYRRLGLRYDDIIMEENPVVQEALRRLPAEVLAERTFRHKRAMQLSLCHAELPKEQWTKPSEDVAYLSPFITMVEKEFAEKDKYDNLVVKQ</sequence>
<evidence type="ECO:0000256" key="5">
    <source>
        <dbReference type="ARBA" id="ARBA00022792"/>
    </source>
</evidence>
<evidence type="ECO:0000256" key="6">
    <source>
        <dbReference type="ARBA" id="ARBA00022982"/>
    </source>
</evidence>